<dbReference type="SUPFAM" id="SSF53300">
    <property type="entry name" value="vWA-like"/>
    <property type="match status" value="1"/>
</dbReference>
<keyword evidence="2" id="KW-1133">Transmembrane helix</keyword>
<evidence type="ECO:0000256" key="1">
    <source>
        <dbReference type="PROSITE-ProRule" id="PRU00339"/>
    </source>
</evidence>
<dbReference type="InterPro" id="IPR019734">
    <property type="entry name" value="TPR_rpt"/>
</dbReference>
<keyword evidence="1" id="KW-0802">TPR repeat</keyword>
<gene>
    <name evidence="4" type="ORF">RC74_07460</name>
</gene>
<dbReference type="PROSITE" id="PS50005">
    <property type="entry name" value="TPR"/>
    <property type="match status" value="1"/>
</dbReference>
<dbReference type="InterPro" id="IPR050768">
    <property type="entry name" value="UPF0353/GerABKA_families"/>
</dbReference>
<feature type="domain" description="VWFA" evidence="3">
    <location>
        <begin position="95"/>
        <end position="199"/>
    </location>
</feature>
<feature type="transmembrane region" description="Helical" evidence="2">
    <location>
        <begin position="6"/>
        <end position="26"/>
    </location>
</feature>
<sequence>MLEVLHFLRPEWLVLLPVIVGLWWIIRPKKKSDQALTEGLAPHLAQALLIGANEDRRFYPIDTLALALALLTLAVAGPTWSRMPNPLLAQTAPLVVALQVTPSMEETDVQPSRLQRASFKIIDLVKQRSGAQTALIAYAGSAHRVAPLTQDPNIISSYLQGLSAAIMPKEGDRADAALTLALTELSRAETPGAILFVLDDFNPANLTAFTENADERAPVVFLIAGPETLKIPQLESIPNSDVVHMTVDDSDIRQIERTVLSAYRKALLEDETQAWNDRGWFLAWPVALLILLTFRRGWTMQWAVILLLMLPFPRSAQAGGLKDWFFTPDQQGQMAYAKKDFTEAATHFQDPAWRAYTLFISGQYEEATEAYSRIETSDGALGEGMALLRNRKYRDGVRAFEKALERDPTDEAAQHNLIVAQAIVAYVESTQSQSDTGEEAGIGADDTVFDNESGLGAETQIERGEEAAASLTDEQWMRSVDTDVSDFLRTRFMLETSEGNP</sequence>
<reference evidence="4 5" key="1">
    <citation type="submission" date="2016-02" db="EMBL/GenBank/DDBJ databases">
        <title>Complete genome sequence of Halocynthiibacter arcticus PAMC 20958t from arctic marine sediment.</title>
        <authorList>
            <person name="Lee Y.M."/>
            <person name="Baek K."/>
            <person name="Lee H.K."/>
            <person name="Shin S.C."/>
        </authorList>
    </citation>
    <scope>NUCLEOTIDE SEQUENCE [LARGE SCALE GENOMIC DNA]</scope>
    <source>
        <strain evidence="4">PAMC 20958</strain>
    </source>
</reference>
<evidence type="ECO:0000259" key="3">
    <source>
        <dbReference type="Pfam" id="PF13519"/>
    </source>
</evidence>
<dbReference type="InterPro" id="IPR011990">
    <property type="entry name" value="TPR-like_helical_dom_sf"/>
</dbReference>
<dbReference type="PANTHER" id="PTHR22550">
    <property type="entry name" value="SPORE GERMINATION PROTEIN"/>
    <property type="match status" value="1"/>
</dbReference>
<dbReference type="Proteomes" id="UP000070371">
    <property type="component" value="Chromosome"/>
</dbReference>
<dbReference type="EMBL" id="CP014327">
    <property type="protein sequence ID" value="AML51122.1"/>
    <property type="molecule type" value="Genomic_DNA"/>
</dbReference>
<dbReference type="Gene3D" id="3.40.50.410">
    <property type="entry name" value="von Willebrand factor, type A domain"/>
    <property type="match status" value="1"/>
</dbReference>
<keyword evidence="2" id="KW-0472">Membrane</keyword>
<accession>A0A126UYG4</accession>
<dbReference type="PANTHER" id="PTHR22550:SF14">
    <property type="entry name" value="VWFA DOMAIN-CONTAINING PROTEIN"/>
    <property type="match status" value="1"/>
</dbReference>
<dbReference type="KEGG" id="hat:RC74_07460"/>
<proteinExistence type="predicted"/>
<evidence type="ECO:0000256" key="2">
    <source>
        <dbReference type="SAM" id="Phobius"/>
    </source>
</evidence>
<dbReference type="OrthoDB" id="9807628at2"/>
<feature type="transmembrane region" description="Helical" evidence="2">
    <location>
        <begin position="58"/>
        <end position="80"/>
    </location>
</feature>
<keyword evidence="5" id="KW-1185">Reference proteome</keyword>
<name>A0A126UYG4_9RHOB</name>
<organism evidence="4 5">
    <name type="scientific">Falsihalocynthiibacter arcticus</name>
    <dbReference type="NCBI Taxonomy" id="1579316"/>
    <lineage>
        <taxon>Bacteria</taxon>
        <taxon>Pseudomonadati</taxon>
        <taxon>Pseudomonadota</taxon>
        <taxon>Alphaproteobacteria</taxon>
        <taxon>Rhodobacterales</taxon>
        <taxon>Roseobacteraceae</taxon>
        <taxon>Falsihalocynthiibacter</taxon>
    </lineage>
</organism>
<dbReference type="SUPFAM" id="SSF48452">
    <property type="entry name" value="TPR-like"/>
    <property type="match status" value="1"/>
</dbReference>
<dbReference type="InterPro" id="IPR036465">
    <property type="entry name" value="vWFA_dom_sf"/>
</dbReference>
<feature type="repeat" description="TPR" evidence="1">
    <location>
        <begin position="377"/>
        <end position="410"/>
    </location>
</feature>
<dbReference type="STRING" id="1579316.RC74_07460"/>
<dbReference type="Gene3D" id="1.25.40.10">
    <property type="entry name" value="Tetratricopeptide repeat domain"/>
    <property type="match status" value="1"/>
</dbReference>
<keyword evidence="2" id="KW-0812">Transmembrane</keyword>
<dbReference type="AlphaFoldDB" id="A0A126UYG4"/>
<dbReference type="InterPro" id="IPR002035">
    <property type="entry name" value="VWF_A"/>
</dbReference>
<dbReference type="RefSeq" id="WP_039003706.1">
    <property type="nucleotide sequence ID" value="NZ_CP014327.1"/>
</dbReference>
<protein>
    <recommendedName>
        <fullName evidence="3">VWFA domain-containing protein</fullName>
    </recommendedName>
</protein>
<evidence type="ECO:0000313" key="5">
    <source>
        <dbReference type="Proteomes" id="UP000070371"/>
    </source>
</evidence>
<evidence type="ECO:0000313" key="4">
    <source>
        <dbReference type="EMBL" id="AML51122.1"/>
    </source>
</evidence>
<dbReference type="Pfam" id="PF13519">
    <property type="entry name" value="VWA_2"/>
    <property type="match status" value="1"/>
</dbReference>